<dbReference type="GO" id="GO:0016020">
    <property type="term" value="C:membrane"/>
    <property type="evidence" value="ECO:0007669"/>
    <property type="project" value="UniProtKB-SubCell"/>
</dbReference>
<sequence length="370" mass="41422">MVEKGKIGVHQLTILTVLFTVGSSILIAPSGLASAAKQDAWVAAIVGLISGLAMVGFYNLILTRFPSSTLVQYSQEVLGKWAGRVVSFLYFCYFFLLAAFVLRNIGDFLTTQVLPNTPIHFIHAFFLLVIIMGLRNGLETFARTAEIFFPWMIFFFLIMLFLLPPQFDFHNVTPILGYGINPVITASIPLLSTPYMEIVAFFMIYPSVTNAPKARKALFVGVLIGGFLLILISLLSILVLGADITARQTYPSYTLAKKISIGDFLERLEVIMAGIWFITIYFKLGISFYASVTTFAELFRLKEARPLYLPFGMIMVVLSVVVYPNISVFMQFASKIDFPSSIPYAFVFPFLIWFVAVVRKKGYIEEKDLG</sequence>
<evidence type="ECO:0000256" key="7">
    <source>
        <dbReference type="ARBA" id="ARBA00023136"/>
    </source>
</evidence>
<feature type="transmembrane region" description="Helical" evidence="8">
    <location>
        <begin position="183"/>
        <end position="205"/>
    </location>
</feature>
<dbReference type="GO" id="GO:0009847">
    <property type="term" value="P:spore germination"/>
    <property type="evidence" value="ECO:0007669"/>
    <property type="project" value="InterPro"/>
</dbReference>
<accession>A0A5R9G7X2</accession>
<dbReference type="InterPro" id="IPR004761">
    <property type="entry name" value="Spore_GerAB"/>
</dbReference>
<evidence type="ECO:0000256" key="5">
    <source>
        <dbReference type="ARBA" id="ARBA00022692"/>
    </source>
</evidence>
<evidence type="ECO:0000256" key="8">
    <source>
        <dbReference type="SAM" id="Phobius"/>
    </source>
</evidence>
<dbReference type="AlphaFoldDB" id="A0A5R9G7X2"/>
<feature type="transmembrane region" description="Helical" evidence="8">
    <location>
        <begin position="217"/>
        <end position="242"/>
    </location>
</feature>
<evidence type="ECO:0000256" key="4">
    <source>
        <dbReference type="ARBA" id="ARBA00022544"/>
    </source>
</evidence>
<dbReference type="Gene3D" id="1.20.1740.10">
    <property type="entry name" value="Amino acid/polyamine transporter I"/>
    <property type="match status" value="1"/>
</dbReference>
<evidence type="ECO:0000256" key="1">
    <source>
        <dbReference type="ARBA" id="ARBA00004141"/>
    </source>
</evidence>
<keyword evidence="6 8" id="KW-1133">Transmembrane helix</keyword>
<gene>
    <name evidence="9" type="ORF">FE782_20895</name>
</gene>
<feature type="transmembrane region" description="Helical" evidence="8">
    <location>
        <begin position="121"/>
        <end position="138"/>
    </location>
</feature>
<dbReference type="NCBIfam" id="TIGR00912">
    <property type="entry name" value="2A0309"/>
    <property type="match status" value="1"/>
</dbReference>
<reference evidence="9 10" key="1">
    <citation type="submission" date="2019-05" db="EMBL/GenBank/DDBJ databases">
        <authorList>
            <person name="Narsing Rao M.P."/>
            <person name="Li W.J."/>
        </authorList>
    </citation>
    <scope>NUCLEOTIDE SEQUENCE [LARGE SCALE GENOMIC DNA]</scope>
    <source>
        <strain evidence="9 10">SYSU_K30003</strain>
    </source>
</reference>
<dbReference type="EMBL" id="VCIW01000015">
    <property type="protein sequence ID" value="TLS50476.1"/>
    <property type="molecule type" value="Genomic_DNA"/>
</dbReference>
<comment type="similarity">
    <text evidence="2">Belongs to the amino acid-polyamine-organocation (APC) superfamily. Spore germination protein (SGP) (TC 2.A.3.9) family.</text>
</comment>
<dbReference type="PANTHER" id="PTHR34975:SF2">
    <property type="entry name" value="SPORE GERMINATION PROTEIN A2"/>
    <property type="match status" value="1"/>
</dbReference>
<keyword evidence="10" id="KW-1185">Reference proteome</keyword>
<dbReference type="OrthoDB" id="2078716at2"/>
<keyword evidence="3" id="KW-0813">Transport</keyword>
<evidence type="ECO:0000256" key="3">
    <source>
        <dbReference type="ARBA" id="ARBA00022448"/>
    </source>
</evidence>
<comment type="subcellular location">
    <subcellularLocation>
        <location evidence="1">Membrane</location>
        <topology evidence="1">Multi-pass membrane protein</topology>
    </subcellularLocation>
</comment>
<name>A0A5R9G7X2_9BACL</name>
<dbReference type="Proteomes" id="UP000309676">
    <property type="component" value="Unassembled WGS sequence"/>
</dbReference>
<feature type="transmembrane region" description="Helical" evidence="8">
    <location>
        <begin position="40"/>
        <end position="61"/>
    </location>
</feature>
<organism evidence="9 10">
    <name type="scientific">Paenibacillus antri</name>
    <dbReference type="NCBI Taxonomy" id="2582848"/>
    <lineage>
        <taxon>Bacteria</taxon>
        <taxon>Bacillati</taxon>
        <taxon>Bacillota</taxon>
        <taxon>Bacilli</taxon>
        <taxon>Bacillales</taxon>
        <taxon>Paenibacillaceae</taxon>
        <taxon>Paenibacillus</taxon>
    </lineage>
</organism>
<evidence type="ECO:0000313" key="10">
    <source>
        <dbReference type="Proteomes" id="UP000309676"/>
    </source>
</evidence>
<feature type="transmembrane region" description="Helical" evidence="8">
    <location>
        <begin position="307"/>
        <end position="326"/>
    </location>
</feature>
<proteinExistence type="inferred from homology"/>
<keyword evidence="4" id="KW-0309">Germination</keyword>
<protein>
    <submittedName>
        <fullName evidence="9">Spore gernimation protein</fullName>
    </submittedName>
</protein>
<keyword evidence="5 8" id="KW-0812">Transmembrane</keyword>
<comment type="caution">
    <text evidence="9">The sequence shown here is derived from an EMBL/GenBank/DDBJ whole genome shotgun (WGS) entry which is preliminary data.</text>
</comment>
<evidence type="ECO:0000256" key="2">
    <source>
        <dbReference type="ARBA" id="ARBA00007998"/>
    </source>
</evidence>
<dbReference type="RefSeq" id="WP_138196237.1">
    <property type="nucleotide sequence ID" value="NZ_VCIW01000015.1"/>
</dbReference>
<feature type="transmembrane region" description="Helical" evidence="8">
    <location>
        <begin position="145"/>
        <end position="163"/>
    </location>
</feature>
<feature type="transmembrane region" description="Helical" evidence="8">
    <location>
        <begin position="12"/>
        <end position="34"/>
    </location>
</feature>
<feature type="transmembrane region" description="Helical" evidence="8">
    <location>
        <begin position="270"/>
        <end position="295"/>
    </location>
</feature>
<feature type="transmembrane region" description="Helical" evidence="8">
    <location>
        <begin position="81"/>
        <end position="101"/>
    </location>
</feature>
<dbReference type="Pfam" id="PF03845">
    <property type="entry name" value="Spore_permease"/>
    <property type="match status" value="1"/>
</dbReference>
<feature type="transmembrane region" description="Helical" evidence="8">
    <location>
        <begin position="338"/>
        <end position="358"/>
    </location>
</feature>
<evidence type="ECO:0000256" key="6">
    <source>
        <dbReference type="ARBA" id="ARBA00022989"/>
    </source>
</evidence>
<keyword evidence="7 8" id="KW-0472">Membrane</keyword>
<evidence type="ECO:0000313" key="9">
    <source>
        <dbReference type="EMBL" id="TLS50476.1"/>
    </source>
</evidence>
<dbReference type="PANTHER" id="PTHR34975">
    <property type="entry name" value="SPORE GERMINATION PROTEIN A2"/>
    <property type="match status" value="1"/>
</dbReference>